<evidence type="ECO:0000313" key="1">
    <source>
        <dbReference type="EMBL" id="KAK9234097.1"/>
    </source>
</evidence>
<evidence type="ECO:0000313" key="2">
    <source>
        <dbReference type="Proteomes" id="UP001433508"/>
    </source>
</evidence>
<dbReference type="EMBL" id="MU971517">
    <property type="protein sequence ID" value="KAK9234097.1"/>
    <property type="molecule type" value="Genomic_DNA"/>
</dbReference>
<keyword evidence="2" id="KW-1185">Reference proteome</keyword>
<organism evidence="1 2">
    <name type="scientific">Lipomyces kononenkoae</name>
    <name type="common">Yeast</name>
    <dbReference type="NCBI Taxonomy" id="34357"/>
    <lineage>
        <taxon>Eukaryota</taxon>
        <taxon>Fungi</taxon>
        <taxon>Dikarya</taxon>
        <taxon>Ascomycota</taxon>
        <taxon>Saccharomycotina</taxon>
        <taxon>Lipomycetes</taxon>
        <taxon>Lipomycetales</taxon>
        <taxon>Lipomycetaceae</taxon>
        <taxon>Lipomyces</taxon>
    </lineage>
</organism>
<gene>
    <name evidence="1" type="ORF">V1525DRAFT_83619</name>
</gene>
<name>A0ACC3STM0_LIPKO</name>
<accession>A0ACC3STM0</accession>
<reference evidence="2" key="1">
    <citation type="journal article" date="2024" name="Front. Bioeng. Biotechnol.">
        <title>Genome-scale model development and genomic sequencing of the oleaginous clade Lipomyces.</title>
        <authorList>
            <person name="Czajka J.J."/>
            <person name="Han Y."/>
            <person name="Kim J."/>
            <person name="Mondo S.J."/>
            <person name="Hofstad B.A."/>
            <person name="Robles A."/>
            <person name="Haridas S."/>
            <person name="Riley R."/>
            <person name="LaButti K."/>
            <person name="Pangilinan J."/>
            <person name="Andreopoulos W."/>
            <person name="Lipzen A."/>
            <person name="Yan J."/>
            <person name="Wang M."/>
            <person name="Ng V."/>
            <person name="Grigoriev I.V."/>
            <person name="Spatafora J.W."/>
            <person name="Magnuson J.K."/>
            <person name="Baker S.E."/>
            <person name="Pomraning K.R."/>
        </authorList>
    </citation>
    <scope>NUCLEOTIDE SEQUENCE [LARGE SCALE GENOMIC DNA]</scope>
    <source>
        <strain evidence="2">CBS 7786</strain>
    </source>
</reference>
<sequence>MTTLASSPPAVLPWREKRGSSEKSFTATQALKHISGTSSTTPKATGPPLCASAMVALNNRDSSTTGISPFLLDHGYHVEA</sequence>
<dbReference type="Proteomes" id="UP001433508">
    <property type="component" value="Unassembled WGS sequence"/>
</dbReference>
<protein>
    <submittedName>
        <fullName evidence="1">Uncharacterized protein</fullName>
    </submittedName>
</protein>
<comment type="caution">
    <text evidence="1">The sequence shown here is derived from an EMBL/GenBank/DDBJ whole genome shotgun (WGS) entry which is preliminary data.</text>
</comment>
<proteinExistence type="predicted"/>